<evidence type="ECO:0000256" key="1">
    <source>
        <dbReference type="ARBA" id="ARBA00022741"/>
    </source>
</evidence>
<dbReference type="SUPFAM" id="SSF52540">
    <property type="entry name" value="P-loop containing nucleoside triphosphate hydrolases"/>
    <property type="match status" value="1"/>
</dbReference>
<dbReference type="GO" id="GO:0003777">
    <property type="term" value="F:microtubule motor activity"/>
    <property type="evidence" value="ECO:0007669"/>
    <property type="project" value="InterPro"/>
</dbReference>
<organism evidence="8">
    <name type="scientific">Toxoplasma gondii (strain ATCC 50861 / VEG)</name>
    <dbReference type="NCBI Taxonomy" id="432359"/>
    <lineage>
        <taxon>Eukaryota</taxon>
        <taxon>Sar</taxon>
        <taxon>Alveolata</taxon>
        <taxon>Apicomplexa</taxon>
        <taxon>Conoidasida</taxon>
        <taxon>Coccidia</taxon>
        <taxon>Eucoccidiorida</taxon>
        <taxon>Eimeriorina</taxon>
        <taxon>Sarcocystidae</taxon>
        <taxon>Toxoplasma</taxon>
    </lineage>
</organism>
<dbReference type="SMART" id="SM00129">
    <property type="entry name" value="KISc"/>
    <property type="match status" value="1"/>
</dbReference>
<evidence type="ECO:0000256" key="3">
    <source>
        <dbReference type="ARBA" id="ARBA00023054"/>
    </source>
</evidence>
<evidence type="ECO:0000313" key="8">
    <source>
        <dbReference type="EMBL" id="CEL73608.1"/>
    </source>
</evidence>
<feature type="binding site" evidence="5">
    <location>
        <begin position="266"/>
        <end position="273"/>
    </location>
    <ligand>
        <name>ATP</name>
        <dbReference type="ChEBI" id="CHEBI:30616"/>
    </ligand>
</feature>
<evidence type="ECO:0000256" key="5">
    <source>
        <dbReference type="PROSITE-ProRule" id="PRU00283"/>
    </source>
</evidence>
<dbReference type="InterPro" id="IPR027640">
    <property type="entry name" value="Kinesin-like_fam"/>
</dbReference>
<dbReference type="GO" id="GO:0008017">
    <property type="term" value="F:microtubule binding"/>
    <property type="evidence" value="ECO:0007669"/>
    <property type="project" value="InterPro"/>
</dbReference>
<sequence length="1225" mass="134962">MPKSKLATYALPEQHNETTLVFLRNYITKPIAEMSTVARSRCSTSHISPSGLRSSPPLSLMTCLPSSSSPSSFPSSLMSPLAAPPHDLSYPAPQLSSFSAPTLSRHVSPINRTVPDPGEFTSAASSDTRFGPDSLPPCIEQAKSDTRFVTQPGKNIQVVCRLRPIQKEAGNRSLLQNSEQHLVASPPCRANTAFFLQGNSIHVRHPPSLFSSGGTSGGIGGRALQEFTFDYVFGENSSQQAIFERIGRPLVLSVCSGFNATLLAYGQSSSGKTYTIIGDRENDDVLHYGNKHGDEEVKEGREEQSGTAGVEAGGKFSHHPWTTSIEREGAGDKAPGCSARQEEVDEERGDRKLRECDGLLPRMINGIFTWIKANENAAVKRCVRTAAVEIYNENIRDLISGKCGLKVQRQKQNKGSQGGVAIVGLQDKLVREPHEALSVLEKAIKARRAAATRMNADSSRSHFIFCITIQEIVLNTGDSKVGRLTVVDLAGSERVAKTGSMGVMLHEGSMINKSLMCLGKVINALAALAEKSSDSGTSTNAALPSTSSPLPSSSFALPPSSPVQQAPVAVSSLIASSFVPYRDSKLTRVLQDALGGNSNTCLILSCSQDAVHLSESISTLRFGQRAMRVKNSPKMNVKRAHEEAEFRYKKSHQHLEAEYQAFVSSVMGWAESTVLKFAKTQVRLQSVYSSEARDCLRYSASRLPSSLNESLAPSKNGNRLPRSRDKSRTRIIAFSQEDNRNLLNSTASETREHHSEEVRSDIVEVLSALPKPSVSFRLDNFDHEGFLDNLRQKVDHILYGGKQESFSESMPDPTPEDRVPNGKEGCERGKEDSCQRETHVHPSKMASGARISSQGNTPVFGFSTDGEEGEEDKETSDEENEKGMPPNASVEDGTSTFFSGIRAVTQTGASSGSVARVRNNREPIVRKLEEHIQAYVDLGQEFHHRQMQSRSLYADDVNFRKSSLDSAFQSILRMSSKRQDVSFEKTSHPDGALLTFKEKIVSTKTTQNELWACRGEKVKIQKNDLGNVPAAKIGTKCEGELDDNSNGPDLLSIAPETENEGRQRSHIPPLFPVKEVEQGDCEKGRASHPVGVKEQTERHTSGFVTDWMCSMQNNQKLQFPFVCARRSKTECLRHAIKKDDELRKQQRQKLGEKKPRDGESGRPNETANETPWLWGNVLTLLERDSAQQNENHSLQVYIRCQDEHIRQLNSIIHMFLQDGKTEKRK</sequence>
<keyword evidence="1 5" id="KW-0547">Nucleotide-binding</keyword>
<dbReference type="Pfam" id="PF00225">
    <property type="entry name" value="Kinesin"/>
    <property type="match status" value="2"/>
</dbReference>
<feature type="compositionally biased region" description="Basic and acidic residues" evidence="6">
    <location>
        <begin position="289"/>
        <end position="304"/>
    </location>
</feature>
<evidence type="ECO:0000256" key="2">
    <source>
        <dbReference type="ARBA" id="ARBA00022840"/>
    </source>
</evidence>
<feature type="domain" description="Kinesin motor" evidence="7">
    <location>
        <begin position="155"/>
        <end position="629"/>
    </location>
</feature>
<feature type="region of interest" description="Disordered" evidence="6">
    <location>
        <begin position="289"/>
        <end position="350"/>
    </location>
</feature>
<comment type="similarity">
    <text evidence="5">Belongs to the TRAFAC class myosin-kinesin ATPase superfamily. Kinesin family.</text>
</comment>
<accession>A0A0F7UYG9</accession>
<dbReference type="InterPro" id="IPR036961">
    <property type="entry name" value="Kinesin_motor_dom_sf"/>
</dbReference>
<dbReference type="GO" id="GO:0005524">
    <property type="term" value="F:ATP binding"/>
    <property type="evidence" value="ECO:0007669"/>
    <property type="project" value="UniProtKB-UniRule"/>
</dbReference>
<dbReference type="EMBL" id="LN714496">
    <property type="protein sequence ID" value="CEL73608.1"/>
    <property type="molecule type" value="Genomic_DNA"/>
</dbReference>
<feature type="region of interest" description="Disordered" evidence="6">
    <location>
        <begin position="803"/>
        <end position="893"/>
    </location>
</feature>
<dbReference type="PROSITE" id="PS00411">
    <property type="entry name" value="KINESIN_MOTOR_1"/>
    <property type="match status" value="1"/>
</dbReference>
<feature type="compositionally biased region" description="Acidic residues" evidence="6">
    <location>
        <begin position="865"/>
        <end position="880"/>
    </location>
</feature>
<feature type="compositionally biased region" description="Basic and acidic residues" evidence="6">
    <location>
        <begin position="1142"/>
        <end position="1162"/>
    </location>
</feature>
<feature type="region of interest" description="Disordered" evidence="6">
    <location>
        <begin position="706"/>
        <end position="727"/>
    </location>
</feature>
<dbReference type="PRINTS" id="PR00380">
    <property type="entry name" value="KINESINHEAVY"/>
</dbReference>
<dbReference type="InterPro" id="IPR027417">
    <property type="entry name" value="P-loop_NTPase"/>
</dbReference>
<feature type="region of interest" description="Disordered" evidence="6">
    <location>
        <begin position="536"/>
        <end position="558"/>
    </location>
</feature>
<feature type="region of interest" description="Disordered" evidence="6">
    <location>
        <begin position="110"/>
        <end position="135"/>
    </location>
</feature>
<dbReference type="GO" id="GO:0007018">
    <property type="term" value="P:microtubule-based movement"/>
    <property type="evidence" value="ECO:0007669"/>
    <property type="project" value="InterPro"/>
</dbReference>
<feature type="region of interest" description="Disordered" evidence="6">
    <location>
        <begin position="1142"/>
        <end position="1169"/>
    </location>
</feature>
<dbReference type="PANTHER" id="PTHR47968:SF75">
    <property type="entry name" value="CENTROMERE-ASSOCIATED PROTEIN E"/>
    <property type="match status" value="1"/>
</dbReference>
<evidence type="ECO:0000256" key="4">
    <source>
        <dbReference type="ARBA" id="ARBA00023175"/>
    </source>
</evidence>
<evidence type="ECO:0000256" key="6">
    <source>
        <dbReference type="SAM" id="MobiDB-lite"/>
    </source>
</evidence>
<proteinExistence type="inferred from homology"/>
<keyword evidence="3" id="KW-0175">Coiled coil</keyword>
<protein>
    <submittedName>
        <fullName evidence="8">Kinesin, putative</fullName>
    </submittedName>
</protein>
<dbReference type="PANTHER" id="PTHR47968">
    <property type="entry name" value="CENTROMERE PROTEIN E"/>
    <property type="match status" value="1"/>
</dbReference>
<feature type="region of interest" description="Disordered" evidence="6">
    <location>
        <begin position="1078"/>
        <end position="1097"/>
    </location>
</feature>
<evidence type="ECO:0000259" key="7">
    <source>
        <dbReference type="PROSITE" id="PS50067"/>
    </source>
</evidence>
<dbReference type="InterPro" id="IPR019821">
    <property type="entry name" value="Kinesin_motor_CS"/>
</dbReference>
<reference evidence="8" key="1">
    <citation type="journal article" date="2015" name="PLoS ONE">
        <title>Comprehensive Evaluation of Toxoplasma gondii VEG and Neospora caninum LIV Genomes with Tachyzoite Stage Transcriptome and Proteome Defines Novel Transcript Features.</title>
        <authorList>
            <person name="Ramaprasad A."/>
            <person name="Mourier T."/>
            <person name="Naeem R."/>
            <person name="Malas T.B."/>
            <person name="Moussa E."/>
            <person name="Panigrahi A."/>
            <person name="Vermont S.J."/>
            <person name="Otto T.D."/>
            <person name="Wastling J."/>
            <person name="Pain A."/>
        </authorList>
    </citation>
    <scope>NUCLEOTIDE SEQUENCE</scope>
    <source>
        <strain evidence="8">VEG</strain>
    </source>
</reference>
<name>A0A0F7UYG9_TOXGV</name>
<dbReference type="InterPro" id="IPR001752">
    <property type="entry name" value="Kinesin_motor_dom"/>
</dbReference>
<dbReference type="AlphaFoldDB" id="A0A0F7UYG9"/>
<feature type="compositionally biased region" description="Basic and acidic residues" evidence="6">
    <location>
        <begin position="815"/>
        <end position="840"/>
    </location>
</feature>
<dbReference type="Gene3D" id="3.40.850.10">
    <property type="entry name" value="Kinesin motor domain"/>
    <property type="match status" value="1"/>
</dbReference>
<feature type="compositionally biased region" description="Low complexity" evidence="6">
    <location>
        <begin position="541"/>
        <end position="558"/>
    </location>
</feature>
<dbReference type="PROSITE" id="PS50067">
    <property type="entry name" value="KINESIN_MOTOR_2"/>
    <property type="match status" value="1"/>
</dbReference>
<feature type="compositionally biased region" description="Polar residues" evidence="6">
    <location>
        <begin position="706"/>
        <end position="717"/>
    </location>
</feature>
<keyword evidence="4 5" id="KW-0505">Motor protein</keyword>
<gene>
    <name evidence="8" type="ORF">BN1205_000260</name>
</gene>
<keyword evidence="2 5" id="KW-0067">ATP-binding</keyword>